<evidence type="ECO:0000256" key="2">
    <source>
        <dbReference type="ARBA" id="ARBA00008064"/>
    </source>
</evidence>
<dbReference type="InterPro" id="IPR018030">
    <property type="entry name" value="Fimbrial_membr_usher_CS"/>
</dbReference>
<evidence type="ECO:0000256" key="4">
    <source>
        <dbReference type="ARBA" id="ARBA00022452"/>
    </source>
</evidence>
<keyword evidence="9" id="KW-1015">Disulfide bond</keyword>
<dbReference type="Gene3D" id="2.60.40.3110">
    <property type="match status" value="1"/>
</dbReference>
<dbReference type="NCBIfam" id="NF011745">
    <property type="entry name" value="PRK15198.1"/>
    <property type="match status" value="1"/>
</dbReference>
<dbReference type="RefSeq" id="WP_062742097.1">
    <property type="nucleotide sequence ID" value="NZ_CP012871.1"/>
</dbReference>
<dbReference type="PROSITE" id="PS01151">
    <property type="entry name" value="FIMBRIAL_USHER"/>
    <property type="match status" value="1"/>
</dbReference>
<dbReference type="KEGG" id="kle:AO703_18285"/>
<dbReference type="InterPro" id="IPR037224">
    <property type="entry name" value="PapC_N_sf"/>
</dbReference>
<evidence type="ECO:0000259" key="14">
    <source>
        <dbReference type="Pfam" id="PF13954"/>
    </source>
</evidence>
<dbReference type="InterPro" id="IPR025885">
    <property type="entry name" value="PapC_N"/>
</dbReference>
<reference evidence="16" key="1">
    <citation type="submission" date="2015-10" db="EMBL/GenBank/DDBJ databases">
        <title>Complete Genome Sequencing of Klebsiella sp. strain G5.</title>
        <authorList>
            <person name="Chan K.-G."/>
            <person name="Chen J.-W."/>
        </authorList>
    </citation>
    <scope>NUCLEOTIDE SEQUENCE [LARGE SCALE GENOMIC DNA]</scope>
    <source>
        <strain evidence="16">G5</strain>
    </source>
</reference>
<keyword evidence="8 11" id="KW-0472">Membrane</keyword>
<evidence type="ECO:0000256" key="10">
    <source>
        <dbReference type="ARBA" id="ARBA00023237"/>
    </source>
</evidence>
<evidence type="ECO:0000256" key="7">
    <source>
        <dbReference type="ARBA" id="ARBA00022729"/>
    </source>
</evidence>
<comment type="subcellular location">
    <subcellularLocation>
        <location evidence="1 11">Cell outer membrane</location>
        <topology evidence="1 11">Multi-pass membrane protein</topology>
    </subcellularLocation>
</comment>
<sequence>MKRHLYREHLLAARSPLPPAALALLGALAAPNGVAGDYFNPAFLSSEPGAVADLSRFEGNGQAPGTYRVDVWLNGTFLATRDVTFNARPQAAAKVKQADDTGLAACLTPKALDAMGVNLQAFPPLAGAKPDSCVDIAAAIPAAAAAFDFEHQQLNLSVPQAAMRNSARGYIPPEQWDEGINALLFNYSFTGSNSSDRSEGGTADNSYFLGLNSGLNMGAWRLRDYSTWNYDSSSEDGKSDWQHINTYAQRDVIPLKGELTLGDSYTPSDVFDSLAFRGAQLASDDNMLPDSLRGFAPTLRGIAKSNAQVTVKQNGYTIYQSYVPPGPFAINDLYPTSSSGDLTVEVKESDGSTSSYTLPYSAVPILQREGRVKYAMTVAQYRSNGDQQEDVNFAQGTLIWGLAHGVTVYGGAQLSEDYTALAVGSGVNMGDYGALSMDITQATSTLADDSTHHGSSVRFLYAKSLNDYGTNFQLLGYRYSTSGFYTLEDTAYKHMDGYVVQTEDGDVSKTPDWTDYYNLYYTRRGKVQINVSQQLDGYGSVFITGSKQSYWHTDETDTLLQLGYSGTWDGISYSVSYNYSKAPDAPQGDQIYAVTLSLPIGQWLHPATDVTQSSHSAYATWSMSTDKHGNATQNAGVNGTLLADNNLSYSVQQGYQNHGSGASGTASAEYDGAYGKASVGYNYSSNGDYQQVNYGLSGGVVAHRNGITLSQPLGDTNVLIAAPGASDVGVEDQPGIHTDWRGYAVVPYATTYRQNRMALDTNSLSDKMDIDDAVTNVVPTQGALVRAIFNARVGERALLTLMHNGRPVPFGAVVTRSDGGGDTIVGDGGETYLSGLTAQGSLTAQWGDGAAKQCTANYHIPESNQPLVRQKVECS</sequence>
<dbReference type="InterPro" id="IPR042186">
    <property type="entry name" value="FimD_plug_dom"/>
</dbReference>
<keyword evidence="3 11" id="KW-0813">Transport</keyword>
<dbReference type="Gene3D" id="2.60.40.2070">
    <property type="match status" value="1"/>
</dbReference>
<dbReference type="Pfam" id="PF13954">
    <property type="entry name" value="PapC_N"/>
    <property type="match status" value="1"/>
</dbReference>
<evidence type="ECO:0000256" key="9">
    <source>
        <dbReference type="ARBA" id="ARBA00023157"/>
    </source>
</evidence>
<dbReference type="Proteomes" id="UP000069162">
    <property type="component" value="Chromosome"/>
</dbReference>
<dbReference type="FunFam" id="2.60.40.3110:FF:000001">
    <property type="entry name" value="Putative fimbrial outer membrane usher"/>
    <property type="match status" value="1"/>
</dbReference>
<name>A0A806X8B7_9ENTR</name>
<dbReference type="SUPFAM" id="SSF141729">
    <property type="entry name" value="FimD N-terminal domain-like"/>
    <property type="match status" value="1"/>
</dbReference>
<feature type="domain" description="PapC-like C-terminal" evidence="13">
    <location>
        <begin position="798"/>
        <end position="862"/>
    </location>
</feature>
<dbReference type="PANTHER" id="PTHR30451:SF21">
    <property type="entry name" value="FIMBRIAL USHER DOMAIN-CONTAINING PROTEIN YDET-RELATED"/>
    <property type="match status" value="1"/>
</dbReference>
<evidence type="ECO:0000259" key="13">
    <source>
        <dbReference type="Pfam" id="PF13953"/>
    </source>
</evidence>
<dbReference type="GO" id="GO:0009297">
    <property type="term" value="P:pilus assembly"/>
    <property type="evidence" value="ECO:0007669"/>
    <property type="project" value="InterPro"/>
</dbReference>
<dbReference type="Gene3D" id="2.60.40.2610">
    <property type="entry name" value="Outer membrane usher protein FimD, plug domain"/>
    <property type="match status" value="1"/>
</dbReference>
<feature type="signal peptide" evidence="12">
    <location>
        <begin position="1"/>
        <end position="35"/>
    </location>
</feature>
<dbReference type="Gene3D" id="3.10.20.410">
    <property type="match status" value="1"/>
</dbReference>
<dbReference type="NCBIfam" id="NF011740">
    <property type="entry name" value="PRK15193.1"/>
    <property type="match status" value="1"/>
</dbReference>
<protein>
    <submittedName>
        <fullName evidence="15">Outer membrane usher protein</fullName>
    </submittedName>
</protein>
<keyword evidence="10 11" id="KW-0998">Cell outer membrane</keyword>
<feature type="domain" description="PapC N-terminal" evidence="14">
    <location>
        <begin position="38"/>
        <end position="190"/>
    </location>
</feature>
<dbReference type="InterPro" id="IPR043142">
    <property type="entry name" value="PapC-like_C_sf"/>
</dbReference>
<evidence type="ECO:0000256" key="1">
    <source>
        <dbReference type="ARBA" id="ARBA00004571"/>
    </source>
</evidence>
<dbReference type="PANTHER" id="PTHR30451">
    <property type="entry name" value="OUTER MEMBRANE USHER PROTEIN"/>
    <property type="match status" value="1"/>
</dbReference>
<keyword evidence="7 12" id="KW-0732">Signal</keyword>
<dbReference type="Pfam" id="PF13953">
    <property type="entry name" value="PapC_C"/>
    <property type="match status" value="1"/>
</dbReference>
<evidence type="ECO:0000256" key="3">
    <source>
        <dbReference type="ARBA" id="ARBA00022448"/>
    </source>
</evidence>
<feature type="chain" id="PRO_5032693342" evidence="12">
    <location>
        <begin position="36"/>
        <end position="875"/>
    </location>
</feature>
<evidence type="ECO:0000256" key="11">
    <source>
        <dbReference type="RuleBase" id="RU003884"/>
    </source>
</evidence>
<evidence type="ECO:0000256" key="8">
    <source>
        <dbReference type="ARBA" id="ARBA00023136"/>
    </source>
</evidence>
<gene>
    <name evidence="15" type="ORF">AO703_18285</name>
</gene>
<dbReference type="InterPro" id="IPR000015">
    <property type="entry name" value="Fimb_usher"/>
</dbReference>
<evidence type="ECO:0000256" key="6">
    <source>
        <dbReference type="ARBA" id="ARBA00022692"/>
    </source>
</evidence>
<evidence type="ECO:0000256" key="5">
    <source>
        <dbReference type="ARBA" id="ARBA00022558"/>
    </source>
</evidence>
<dbReference type="AlphaFoldDB" id="A0A806X8B7"/>
<comment type="similarity">
    <text evidence="2 11">Belongs to the fimbrial export usher family.</text>
</comment>
<dbReference type="EMBL" id="CP012871">
    <property type="protein sequence ID" value="ALR78154.1"/>
    <property type="molecule type" value="Genomic_DNA"/>
</dbReference>
<dbReference type="GO" id="GO:0009279">
    <property type="term" value="C:cell outer membrane"/>
    <property type="evidence" value="ECO:0007669"/>
    <property type="project" value="UniProtKB-SubCell"/>
</dbReference>
<keyword evidence="6 11" id="KW-0812">Transmembrane</keyword>
<evidence type="ECO:0000313" key="16">
    <source>
        <dbReference type="Proteomes" id="UP000069162"/>
    </source>
</evidence>
<keyword evidence="5 11" id="KW-1029">Fimbrium biogenesis</keyword>
<accession>A0A806X8B7</accession>
<evidence type="ECO:0000256" key="12">
    <source>
        <dbReference type="SAM" id="SignalP"/>
    </source>
</evidence>
<dbReference type="FunFam" id="2.60.40.2610:FF:000001">
    <property type="entry name" value="Outer membrane fimbrial usher protein"/>
    <property type="match status" value="1"/>
</dbReference>
<dbReference type="OrthoDB" id="6554712at2"/>
<evidence type="ECO:0000313" key="15">
    <source>
        <dbReference type="EMBL" id="ALR78154.1"/>
    </source>
</evidence>
<keyword evidence="4" id="KW-1134">Transmembrane beta strand</keyword>
<dbReference type="InterPro" id="IPR025949">
    <property type="entry name" value="PapC-like_C"/>
</dbReference>
<organism evidence="15 16">
    <name type="scientific">[Enterobacter] lignolyticus</name>
    <dbReference type="NCBI Taxonomy" id="1334193"/>
    <lineage>
        <taxon>Bacteria</taxon>
        <taxon>Pseudomonadati</taxon>
        <taxon>Pseudomonadota</taxon>
        <taxon>Gammaproteobacteria</taxon>
        <taxon>Enterobacterales</taxon>
        <taxon>Enterobacteriaceae</taxon>
        <taxon>Pluralibacter</taxon>
    </lineage>
</organism>
<dbReference type="Pfam" id="PF00577">
    <property type="entry name" value="Usher"/>
    <property type="match status" value="1"/>
</dbReference>
<dbReference type="FunFam" id="3.10.20.410:FF:000001">
    <property type="entry name" value="Fimbrial outer membrane usher protein"/>
    <property type="match status" value="1"/>
</dbReference>
<proteinExistence type="inferred from homology"/>
<dbReference type="GO" id="GO:0015473">
    <property type="term" value="F:fimbrial usher porin activity"/>
    <property type="evidence" value="ECO:0007669"/>
    <property type="project" value="InterPro"/>
</dbReference>